<reference evidence="6" key="1">
    <citation type="submission" date="2016-02" db="EMBL/GenBank/DDBJ databases">
        <title>Draft genome sequence of Microdochium bolleyi, a fungal endophyte of beachgrass.</title>
        <authorList>
            <consortium name="DOE Joint Genome Institute"/>
            <person name="David A.S."/>
            <person name="May G."/>
            <person name="Haridas S."/>
            <person name="Lim J."/>
            <person name="Wang M."/>
            <person name="Labutti K."/>
            <person name="Lipzen A."/>
            <person name="Barry K."/>
            <person name="Grigoriev I.V."/>
        </authorList>
    </citation>
    <scope>NUCLEOTIDE SEQUENCE [LARGE SCALE GENOMIC DNA]</scope>
    <source>
        <strain evidence="6">J235TASD1</strain>
    </source>
</reference>
<dbReference type="EMBL" id="KQ964253">
    <property type="protein sequence ID" value="KXJ90054.1"/>
    <property type="molecule type" value="Genomic_DNA"/>
</dbReference>
<sequence length="220" mass="23753">MSSTNAAHALTIRRAVPSDAPCLEALINAAFRDDDTTDVYLDADPDRRARVDLVSEASVLRSITDVPDLVVFVGVEPGTAAGEEEEIVGHFSLRRTTSSSPSTPAEAAAAAAAKSGSEEPQQTPVTTAAWFALLAVSPAHQGRGYGGQLLAHAESFARTEWDARRVEFGVVNTRSALRAWYERRGYRPTGGEKEFAYAMHPGWEGVLRGDMVFLDYAKDL</sequence>
<proteinExistence type="predicted"/>
<organism evidence="5 6">
    <name type="scientific">Microdochium bolleyi</name>
    <dbReference type="NCBI Taxonomy" id="196109"/>
    <lineage>
        <taxon>Eukaryota</taxon>
        <taxon>Fungi</taxon>
        <taxon>Dikarya</taxon>
        <taxon>Ascomycota</taxon>
        <taxon>Pezizomycotina</taxon>
        <taxon>Sordariomycetes</taxon>
        <taxon>Xylariomycetidae</taxon>
        <taxon>Xylariales</taxon>
        <taxon>Microdochiaceae</taxon>
        <taxon>Microdochium</taxon>
    </lineage>
</organism>
<dbReference type="InParanoid" id="A0A136IYX4"/>
<evidence type="ECO:0000313" key="5">
    <source>
        <dbReference type="EMBL" id="KXJ90054.1"/>
    </source>
</evidence>
<keyword evidence="1 5" id="KW-0808">Transferase</keyword>
<evidence type="ECO:0000256" key="1">
    <source>
        <dbReference type="ARBA" id="ARBA00022679"/>
    </source>
</evidence>
<gene>
    <name evidence="5" type="ORF">Micbo1qcDRAFT_205677</name>
</gene>
<dbReference type="SUPFAM" id="SSF55729">
    <property type="entry name" value="Acyl-CoA N-acyltransferases (Nat)"/>
    <property type="match status" value="1"/>
</dbReference>
<dbReference type="PANTHER" id="PTHR43877">
    <property type="entry name" value="AMINOALKYLPHOSPHONATE N-ACETYLTRANSFERASE-RELATED-RELATED"/>
    <property type="match status" value="1"/>
</dbReference>
<dbReference type="GO" id="GO:0016747">
    <property type="term" value="F:acyltransferase activity, transferring groups other than amino-acyl groups"/>
    <property type="evidence" value="ECO:0007669"/>
    <property type="project" value="InterPro"/>
</dbReference>
<accession>A0A136IYX4</accession>
<dbReference type="OrthoDB" id="5689at2759"/>
<dbReference type="STRING" id="196109.A0A136IYX4"/>
<keyword evidence="2 5" id="KW-0012">Acyltransferase</keyword>
<dbReference type="Pfam" id="PF00583">
    <property type="entry name" value="Acetyltransf_1"/>
    <property type="match status" value="1"/>
</dbReference>
<name>A0A136IYX4_9PEZI</name>
<dbReference type="CDD" id="cd04301">
    <property type="entry name" value="NAT_SF"/>
    <property type="match status" value="1"/>
</dbReference>
<feature type="compositionally biased region" description="Low complexity" evidence="3">
    <location>
        <begin position="96"/>
        <end position="120"/>
    </location>
</feature>
<dbReference type="Gene3D" id="3.40.630.30">
    <property type="match status" value="1"/>
</dbReference>
<feature type="domain" description="N-acetyltransferase" evidence="4">
    <location>
        <begin position="10"/>
        <end position="220"/>
    </location>
</feature>
<feature type="region of interest" description="Disordered" evidence="3">
    <location>
        <begin position="94"/>
        <end position="121"/>
    </location>
</feature>
<evidence type="ECO:0000313" key="6">
    <source>
        <dbReference type="Proteomes" id="UP000070501"/>
    </source>
</evidence>
<dbReference type="InterPro" id="IPR016181">
    <property type="entry name" value="Acyl_CoA_acyltransferase"/>
</dbReference>
<dbReference type="Proteomes" id="UP000070501">
    <property type="component" value="Unassembled WGS sequence"/>
</dbReference>
<protein>
    <submittedName>
        <fullName evidence="5">Acyl-CoA N-acyltransferase</fullName>
    </submittedName>
</protein>
<evidence type="ECO:0000256" key="3">
    <source>
        <dbReference type="SAM" id="MobiDB-lite"/>
    </source>
</evidence>
<dbReference type="AlphaFoldDB" id="A0A136IYX4"/>
<evidence type="ECO:0000259" key="4">
    <source>
        <dbReference type="PROSITE" id="PS51186"/>
    </source>
</evidence>
<dbReference type="InterPro" id="IPR050832">
    <property type="entry name" value="Bact_Acetyltransf"/>
</dbReference>
<keyword evidence="6" id="KW-1185">Reference proteome</keyword>
<evidence type="ECO:0000256" key="2">
    <source>
        <dbReference type="ARBA" id="ARBA00023315"/>
    </source>
</evidence>
<dbReference type="InterPro" id="IPR000182">
    <property type="entry name" value="GNAT_dom"/>
</dbReference>
<dbReference type="PROSITE" id="PS51186">
    <property type="entry name" value="GNAT"/>
    <property type="match status" value="1"/>
</dbReference>